<dbReference type="PROSITE" id="PS51296">
    <property type="entry name" value="RIESKE"/>
    <property type="match status" value="1"/>
</dbReference>
<keyword evidence="2" id="KW-0479">Metal-binding</keyword>
<dbReference type="GO" id="GO:0046872">
    <property type="term" value="F:metal ion binding"/>
    <property type="evidence" value="ECO:0007669"/>
    <property type="project" value="UniProtKB-KW"/>
</dbReference>
<dbReference type="STRING" id="1168035.SAMN05444280_11142"/>
<keyword evidence="5" id="KW-0732">Signal</keyword>
<evidence type="ECO:0000256" key="3">
    <source>
        <dbReference type="ARBA" id="ARBA00023004"/>
    </source>
</evidence>
<evidence type="ECO:0000256" key="5">
    <source>
        <dbReference type="SAM" id="SignalP"/>
    </source>
</evidence>
<reference evidence="7 8" key="1">
    <citation type="submission" date="2016-11" db="EMBL/GenBank/DDBJ databases">
        <authorList>
            <person name="Jaros S."/>
            <person name="Januszkiewicz K."/>
            <person name="Wedrychowicz H."/>
        </authorList>
    </citation>
    <scope>NUCLEOTIDE SEQUENCE [LARGE SCALE GENOMIC DNA]</scope>
    <source>
        <strain evidence="7 8">DSM 27063</strain>
    </source>
</reference>
<dbReference type="OrthoDB" id="1121472at2"/>
<dbReference type="InterPro" id="IPR017941">
    <property type="entry name" value="Rieske_2Fe-2S"/>
</dbReference>
<gene>
    <name evidence="7" type="ORF">SAMN05444280_11142</name>
</gene>
<protein>
    <submittedName>
        <fullName evidence="7">Rieske [2Fe-2S] domain-containing protein</fullName>
    </submittedName>
</protein>
<accession>A0A1M6GM52</accession>
<sequence length="144" mass="16009">MKQLILKSRKYFMVSMLLMLFSVACKKPQNTPVPNVPVSFTINLNIVNELTVATNSVYFPNVGYGGIIVYCELPGSYYAFDATCTHEVSRGCIVKNEGVLAECPCCESQFILISGAYPSRGPAEMPLKQYNVSVVNEFTLRVYN</sequence>
<keyword evidence="8" id="KW-1185">Reference proteome</keyword>
<feature type="chain" id="PRO_5013382396" evidence="5">
    <location>
        <begin position="27"/>
        <end position="144"/>
    </location>
</feature>
<dbReference type="PROSITE" id="PS51257">
    <property type="entry name" value="PROKAR_LIPOPROTEIN"/>
    <property type="match status" value="1"/>
</dbReference>
<evidence type="ECO:0000259" key="6">
    <source>
        <dbReference type="PROSITE" id="PS51296"/>
    </source>
</evidence>
<proteinExistence type="predicted"/>
<evidence type="ECO:0000313" key="7">
    <source>
        <dbReference type="EMBL" id="SHJ11027.1"/>
    </source>
</evidence>
<dbReference type="GO" id="GO:0051537">
    <property type="term" value="F:2 iron, 2 sulfur cluster binding"/>
    <property type="evidence" value="ECO:0007669"/>
    <property type="project" value="UniProtKB-KW"/>
</dbReference>
<evidence type="ECO:0000256" key="1">
    <source>
        <dbReference type="ARBA" id="ARBA00022714"/>
    </source>
</evidence>
<dbReference type="RefSeq" id="WP_073168457.1">
    <property type="nucleotide sequence ID" value="NZ_FQZE01000011.1"/>
</dbReference>
<name>A0A1M6GM52_9BACT</name>
<keyword evidence="1" id="KW-0001">2Fe-2S</keyword>
<dbReference type="Proteomes" id="UP000184050">
    <property type="component" value="Unassembled WGS sequence"/>
</dbReference>
<dbReference type="SUPFAM" id="SSF50022">
    <property type="entry name" value="ISP domain"/>
    <property type="match status" value="1"/>
</dbReference>
<feature type="domain" description="Rieske" evidence="6">
    <location>
        <begin position="44"/>
        <end position="141"/>
    </location>
</feature>
<feature type="signal peptide" evidence="5">
    <location>
        <begin position="1"/>
        <end position="26"/>
    </location>
</feature>
<dbReference type="InterPro" id="IPR036922">
    <property type="entry name" value="Rieske_2Fe-2S_sf"/>
</dbReference>
<dbReference type="AlphaFoldDB" id="A0A1M6GM52"/>
<evidence type="ECO:0000256" key="4">
    <source>
        <dbReference type="ARBA" id="ARBA00023014"/>
    </source>
</evidence>
<keyword evidence="4" id="KW-0411">Iron-sulfur</keyword>
<dbReference type="EMBL" id="FQZE01000011">
    <property type="protein sequence ID" value="SHJ11027.1"/>
    <property type="molecule type" value="Genomic_DNA"/>
</dbReference>
<dbReference type="Gene3D" id="2.102.10.10">
    <property type="entry name" value="Rieske [2Fe-2S] iron-sulphur domain"/>
    <property type="match status" value="1"/>
</dbReference>
<evidence type="ECO:0000313" key="8">
    <source>
        <dbReference type="Proteomes" id="UP000184050"/>
    </source>
</evidence>
<organism evidence="7 8">
    <name type="scientific">Tangfeifania diversioriginum</name>
    <dbReference type="NCBI Taxonomy" id="1168035"/>
    <lineage>
        <taxon>Bacteria</taxon>
        <taxon>Pseudomonadati</taxon>
        <taxon>Bacteroidota</taxon>
        <taxon>Bacteroidia</taxon>
        <taxon>Marinilabiliales</taxon>
        <taxon>Prolixibacteraceae</taxon>
        <taxon>Tangfeifania</taxon>
    </lineage>
</organism>
<keyword evidence="3" id="KW-0408">Iron</keyword>
<evidence type="ECO:0000256" key="2">
    <source>
        <dbReference type="ARBA" id="ARBA00022723"/>
    </source>
</evidence>